<dbReference type="Pfam" id="PF09471">
    <property type="entry name" value="Peptidase_M64"/>
    <property type="match status" value="2"/>
</dbReference>
<evidence type="ECO:0000313" key="4">
    <source>
        <dbReference type="Proteomes" id="UP000018861"/>
    </source>
</evidence>
<proteinExistence type="predicted"/>
<organism evidence="3 4">
    <name type="scientific">Bacteroides pyogenes JCM 6292</name>
    <dbReference type="NCBI Taxonomy" id="1235809"/>
    <lineage>
        <taxon>Bacteria</taxon>
        <taxon>Pseudomonadati</taxon>
        <taxon>Bacteroidota</taxon>
        <taxon>Bacteroidia</taxon>
        <taxon>Bacteroidales</taxon>
        <taxon>Bacteroidaceae</taxon>
        <taxon>Bacteroides</taxon>
    </lineage>
</organism>
<reference evidence="3 4" key="1">
    <citation type="journal article" date="2014" name="Genome Announc.">
        <title>Draft Genome Sequences of Three Strains of Bacteroides pyogenes Isolated from a Cat and Swine.</title>
        <authorList>
            <person name="Sakamoto M."/>
            <person name="Oshima K."/>
            <person name="Suda W."/>
            <person name="Kitamura K."/>
            <person name="Iida T."/>
            <person name="Hattori M."/>
            <person name="Ohkuma M."/>
        </authorList>
    </citation>
    <scope>NUCLEOTIDE SEQUENCE [LARGE SCALE GENOMIC DNA]</scope>
    <source>
        <strain evidence="3 4">JCM 6292</strain>
    </source>
</reference>
<gene>
    <name evidence="3" type="ORF">JCM6292_1360</name>
</gene>
<feature type="signal peptide" evidence="1">
    <location>
        <begin position="1"/>
        <end position="31"/>
    </location>
</feature>
<feature type="domain" description="Peptidase M64 N-terminal" evidence="2">
    <location>
        <begin position="33"/>
        <end position="144"/>
    </location>
</feature>
<dbReference type="Pfam" id="PF16217">
    <property type="entry name" value="M64_N"/>
    <property type="match status" value="1"/>
</dbReference>
<dbReference type="InterPro" id="IPR024079">
    <property type="entry name" value="MetalloPept_cat_dom_sf"/>
</dbReference>
<dbReference type="EMBL" id="BAIQ01000012">
    <property type="protein sequence ID" value="GAE15126.1"/>
    <property type="molecule type" value="Genomic_DNA"/>
</dbReference>
<dbReference type="Gene3D" id="2.60.40.3250">
    <property type="entry name" value="Peptidase M64, N-terminal domain"/>
    <property type="match status" value="1"/>
</dbReference>
<dbReference type="AlphaFoldDB" id="W4P5N2"/>
<evidence type="ECO:0000313" key="3">
    <source>
        <dbReference type="EMBL" id="GAE15126.1"/>
    </source>
</evidence>
<dbReference type="InterPro" id="IPR019026">
    <property type="entry name" value="Peptidase_M64_IgA"/>
</dbReference>
<keyword evidence="1" id="KW-0732">Signal</keyword>
<evidence type="ECO:0000256" key="1">
    <source>
        <dbReference type="SAM" id="SignalP"/>
    </source>
</evidence>
<evidence type="ECO:0000259" key="2">
    <source>
        <dbReference type="Pfam" id="PF16217"/>
    </source>
</evidence>
<dbReference type="GO" id="GO:0008237">
    <property type="term" value="F:metallopeptidase activity"/>
    <property type="evidence" value="ECO:0007669"/>
    <property type="project" value="InterPro"/>
</dbReference>
<accession>W4P5N2</accession>
<dbReference type="Gene3D" id="3.40.390.10">
    <property type="entry name" value="Collagenase (Catalytic Domain)"/>
    <property type="match status" value="1"/>
</dbReference>
<comment type="caution">
    <text evidence="3">The sequence shown here is derived from an EMBL/GenBank/DDBJ whole genome shotgun (WGS) entry which is preliminary data.</text>
</comment>
<dbReference type="InterPro" id="IPR038171">
    <property type="entry name" value="M64_N_sf"/>
</dbReference>
<protein>
    <submittedName>
        <fullName evidence="3">Peptidase M64</fullName>
    </submittedName>
</protein>
<sequence length="438" mass="50438">MYLCKKHKYTMNMKHCILFFLCVWMAFESHAQNFDDYFQDKTLRVDYLFTGDANRQAIYLDELSQLPVWAGRRHNLSELPLEGNGQIIVRDLSSKQCIYKTSFSSLYQEWLSTDEAKETARGFENTFLLPFPKEPVEIEVILYTPRKAVMAHLRHVVRPDDILIHERGISHNAPHRYILKNGSEKECIDIAILAEGYTNKEIETFYQDAERACESLFAHEPFRTLKSKFNVVAVASPSADSGVSVPREKRWKQTTVHSHFDTFYSERYLTTSRVKAIHNALAGVPYEHIIILANTEVYGGGGIYNSYTLTSAHHSMFKPVVVHEFGHSFGGLADEYFYENDVMTDTYPLDVEPWEQNITTRIDFASKWEDMLVTGTPIPTPSAQRNKLFPVGVYEGGGYSAKGIYRPAFNCRMKTNEYPAFCPVCQRAIRRMIEFYVP</sequence>
<feature type="chain" id="PRO_5004847224" evidence="1">
    <location>
        <begin position="32"/>
        <end position="438"/>
    </location>
</feature>
<dbReference type="InterPro" id="IPR032625">
    <property type="entry name" value="M64_N"/>
</dbReference>
<name>W4P5N2_9BACE</name>
<dbReference type="Proteomes" id="UP000018861">
    <property type="component" value="Unassembled WGS sequence"/>
</dbReference>